<dbReference type="AlphaFoldDB" id="B4KX88"/>
<gene>
    <name evidence="3" type="primary">Dmoj\GI12587</name>
    <name evidence="3" type="ORF">Dmoj_GI12587</name>
</gene>
<dbReference type="KEGG" id="dmo:Dmoj_GI12587"/>
<dbReference type="EMBL" id="CH933809">
    <property type="protein sequence ID" value="EDW17546.2"/>
    <property type="molecule type" value="Genomic_DNA"/>
</dbReference>
<evidence type="ECO:0000256" key="2">
    <source>
        <dbReference type="SAM" id="SignalP"/>
    </source>
</evidence>
<dbReference type="HOGENOM" id="CLU_561723_0_0_1"/>
<evidence type="ECO:0000313" key="3">
    <source>
        <dbReference type="EMBL" id="EDW17546.2"/>
    </source>
</evidence>
<feature type="region of interest" description="Disordered" evidence="1">
    <location>
        <begin position="41"/>
        <end position="66"/>
    </location>
</feature>
<keyword evidence="4" id="KW-1185">Reference proteome</keyword>
<dbReference type="InParanoid" id="B4KX88"/>
<sequence length="521" mass="58699">MRIEMLRQRSCLRRSISVLLIMLLQHSLAIRIENTSSSVAPAGYRVSRPEPKQPTQRVPPHLQDIRPGYVDDDAGDVIRIIEPPQHFQQLKRLRQRQPPQAAAVIAPPPKPIVWEQPRKLSTNRGAPPPRRVKSPGGDLLTQETQLAPLFANNLQLPMEILASVRKTERLLKRQRQGQGQGQGQPQLRQRHIQRQTHTLIAQKALEQQLYQRGQQQRLRAALLQEHKRSKRVKRQTKSSSDAKYDVPHGLKLVAHIDELLKNATRFVPDEVKPNELSAKPDAKPEPEPEPQPKTKPKPSLCGNATNCESRRRRQRLFRASAQRKTAGRGRNFRHEATTTTKATTTKATTTTAAAVAETIGSLTTSATPLASRLVNSRKAANNRNQKQVEAARPPQPSPDSVLYADVMSTIRNLWQEHDLAAAPQFVPAAQVHNNSDYRALDVYLKELDDIAKKLPTAAPITTLNQEEFAPITPTPNWYLINNEGRIYETRLTSESKPTATLFHQFPDMPKTQDSITTQDLE</sequence>
<feature type="region of interest" description="Disordered" evidence="1">
    <location>
        <begin position="171"/>
        <end position="193"/>
    </location>
</feature>
<feature type="region of interest" description="Disordered" evidence="1">
    <location>
        <begin position="270"/>
        <end position="312"/>
    </location>
</feature>
<evidence type="ECO:0000256" key="1">
    <source>
        <dbReference type="SAM" id="MobiDB-lite"/>
    </source>
</evidence>
<dbReference type="OrthoDB" id="7964190at2759"/>
<feature type="region of interest" description="Disordered" evidence="1">
    <location>
        <begin position="113"/>
        <end position="138"/>
    </location>
</feature>
<name>B4KX88_DROMO</name>
<keyword evidence="2" id="KW-0732">Signal</keyword>
<dbReference type="eggNOG" id="ENOG502TBNB">
    <property type="taxonomic scope" value="Eukaryota"/>
</dbReference>
<feature type="compositionally biased region" description="Basic residues" evidence="1">
    <location>
        <begin position="227"/>
        <end position="236"/>
    </location>
</feature>
<dbReference type="Proteomes" id="UP000009192">
    <property type="component" value="Unassembled WGS sequence"/>
</dbReference>
<evidence type="ECO:0000313" key="4">
    <source>
        <dbReference type="Proteomes" id="UP000009192"/>
    </source>
</evidence>
<protein>
    <submittedName>
        <fullName evidence="3">Uncharacterized protein</fullName>
    </submittedName>
</protein>
<feature type="signal peptide" evidence="2">
    <location>
        <begin position="1"/>
        <end position="29"/>
    </location>
</feature>
<feature type="compositionally biased region" description="Polar residues" evidence="1">
    <location>
        <begin position="378"/>
        <end position="387"/>
    </location>
</feature>
<accession>B4KX88</accession>
<reference evidence="3 4" key="1">
    <citation type="journal article" date="2007" name="Nature">
        <title>Evolution of genes and genomes on the Drosophila phylogeny.</title>
        <authorList>
            <consortium name="Drosophila 12 Genomes Consortium"/>
            <person name="Clark A.G."/>
            <person name="Eisen M.B."/>
            <person name="Smith D.R."/>
            <person name="Bergman C.M."/>
            <person name="Oliver B."/>
            <person name="Markow T.A."/>
            <person name="Kaufman T.C."/>
            <person name="Kellis M."/>
            <person name="Gelbart W."/>
            <person name="Iyer V.N."/>
            <person name="Pollard D.A."/>
            <person name="Sackton T.B."/>
            <person name="Larracuente A.M."/>
            <person name="Singh N.D."/>
            <person name="Abad J.P."/>
            <person name="Abt D.N."/>
            <person name="Adryan B."/>
            <person name="Aguade M."/>
            <person name="Akashi H."/>
            <person name="Anderson W.W."/>
            <person name="Aquadro C.F."/>
            <person name="Ardell D.H."/>
            <person name="Arguello R."/>
            <person name="Artieri C.G."/>
            <person name="Barbash D.A."/>
            <person name="Barker D."/>
            <person name="Barsanti P."/>
            <person name="Batterham P."/>
            <person name="Batzoglou S."/>
            <person name="Begun D."/>
            <person name="Bhutkar A."/>
            <person name="Blanco E."/>
            <person name="Bosak S.A."/>
            <person name="Bradley R.K."/>
            <person name="Brand A.D."/>
            <person name="Brent M.R."/>
            <person name="Brooks A.N."/>
            <person name="Brown R.H."/>
            <person name="Butlin R.K."/>
            <person name="Caggese C."/>
            <person name="Calvi B.R."/>
            <person name="Bernardo de Carvalho A."/>
            <person name="Caspi A."/>
            <person name="Castrezana S."/>
            <person name="Celniker S.E."/>
            <person name="Chang J.L."/>
            <person name="Chapple C."/>
            <person name="Chatterji S."/>
            <person name="Chinwalla A."/>
            <person name="Civetta A."/>
            <person name="Clifton S.W."/>
            <person name="Comeron J.M."/>
            <person name="Costello J.C."/>
            <person name="Coyne J.A."/>
            <person name="Daub J."/>
            <person name="David R.G."/>
            <person name="Delcher A.L."/>
            <person name="Delehaunty K."/>
            <person name="Do C.B."/>
            <person name="Ebling H."/>
            <person name="Edwards K."/>
            <person name="Eickbush T."/>
            <person name="Evans J.D."/>
            <person name="Filipski A."/>
            <person name="Findeiss S."/>
            <person name="Freyhult E."/>
            <person name="Fulton L."/>
            <person name="Fulton R."/>
            <person name="Garcia A.C."/>
            <person name="Gardiner A."/>
            <person name="Garfield D.A."/>
            <person name="Garvin B.E."/>
            <person name="Gibson G."/>
            <person name="Gilbert D."/>
            <person name="Gnerre S."/>
            <person name="Godfrey J."/>
            <person name="Good R."/>
            <person name="Gotea V."/>
            <person name="Gravely B."/>
            <person name="Greenberg A.J."/>
            <person name="Griffiths-Jones S."/>
            <person name="Gross S."/>
            <person name="Guigo R."/>
            <person name="Gustafson E.A."/>
            <person name="Haerty W."/>
            <person name="Hahn M.W."/>
            <person name="Halligan D.L."/>
            <person name="Halpern A.L."/>
            <person name="Halter G.M."/>
            <person name="Han M.V."/>
            <person name="Heger A."/>
            <person name="Hillier L."/>
            <person name="Hinrichs A.S."/>
            <person name="Holmes I."/>
            <person name="Hoskins R.A."/>
            <person name="Hubisz M.J."/>
            <person name="Hultmark D."/>
            <person name="Huntley M.A."/>
            <person name="Jaffe D.B."/>
            <person name="Jagadeeshan S."/>
            <person name="Jeck W.R."/>
            <person name="Johnson J."/>
            <person name="Jones C.D."/>
            <person name="Jordan W.C."/>
            <person name="Karpen G.H."/>
            <person name="Kataoka E."/>
            <person name="Keightley P.D."/>
            <person name="Kheradpour P."/>
            <person name="Kirkness E.F."/>
            <person name="Koerich L.B."/>
            <person name="Kristiansen K."/>
            <person name="Kudrna D."/>
            <person name="Kulathinal R.J."/>
            <person name="Kumar S."/>
            <person name="Kwok R."/>
            <person name="Lander E."/>
            <person name="Langley C.H."/>
            <person name="Lapoint R."/>
            <person name="Lazzaro B.P."/>
            <person name="Lee S.J."/>
            <person name="Levesque L."/>
            <person name="Li R."/>
            <person name="Lin C.F."/>
            <person name="Lin M.F."/>
            <person name="Lindblad-Toh K."/>
            <person name="Llopart A."/>
            <person name="Long M."/>
            <person name="Low L."/>
            <person name="Lozovsky E."/>
            <person name="Lu J."/>
            <person name="Luo M."/>
            <person name="Machado C.A."/>
            <person name="Makalowski W."/>
            <person name="Marzo M."/>
            <person name="Matsuda M."/>
            <person name="Matzkin L."/>
            <person name="McAllister B."/>
            <person name="McBride C.S."/>
            <person name="McKernan B."/>
            <person name="McKernan K."/>
            <person name="Mendez-Lago M."/>
            <person name="Minx P."/>
            <person name="Mollenhauer M.U."/>
            <person name="Montooth K."/>
            <person name="Mount S.M."/>
            <person name="Mu X."/>
            <person name="Myers E."/>
            <person name="Negre B."/>
            <person name="Newfeld S."/>
            <person name="Nielsen R."/>
            <person name="Noor M.A."/>
            <person name="O'Grady P."/>
            <person name="Pachter L."/>
            <person name="Papaceit M."/>
            <person name="Parisi M.J."/>
            <person name="Parisi M."/>
            <person name="Parts L."/>
            <person name="Pedersen J.S."/>
            <person name="Pesole G."/>
            <person name="Phillippy A.M."/>
            <person name="Ponting C.P."/>
            <person name="Pop M."/>
            <person name="Porcelli D."/>
            <person name="Powell J.R."/>
            <person name="Prohaska S."/>
            <person name="Pruitt K."/>
            <person name="Puig M."/>
            <person name="Quesneville H."/>
            <person name="Ram K.R."/>
            <person name="Rand D."/>
            <person name="Rasmussen M.D."/>
            <person name="Reed L.K."/>
            <person name="Reenan R."/>
            <person name="Reily A."/>
            <person name="Remington K.A."/>
            <person name="Rieger T.T."/>
            <person name="Ritchie M.G."/>
            <person name="Robin C."/>
            <person name="Rogers Y.H."/>
            <person name="Rohde C."/>
            <person name="Rozas J."/>
            <person name="Rubenfield M.J."/>
            <person name="Ruiz A."/>
            <person name="Russo S."/>
            <person name="Salzberg S.L."/>
            <person name="Sanchez-Gracia A."/>
            <person name="Saranga D.J."/>
            <person name="Sato H."/>
            <person name="Schaeffer S.W."/>
            <person name="Schatz M.C."/>
            <person name="Schlenke T."/>
            <person name="Schwartz R."/>
            <person name="Segarra C."/>
            <person name="Singh R.S."/>
            <person name="Sirot L."/>
            <person name="Sirota M."/>
            <person name="Sisneros N.B."/>
            <person name="Smith C.D."/>
            <person name="Smith T.F."/>
            <person name="Spieth J."/>
            <person name="Stage D.E."/>
            <person name="Stark A."/>
            <person name="Stephan W."/>
            <person name="Strausberg R.L."/>
            <person name="Strempel S."/>
            <person name="Sturgill D."/>
            <person name="Sutton G."/>
            <person name="Sutton G.G."/>
            <person name="Tao W."/>
            <person name="Teichmann S."/>
            <person name="Tobari Y.N."/>
            <person name="Tomimura Y."/>
            <person name="Tsolas J.M."/>
            <person name="Valente V.L."/>
            <person name="Venter E."/>
            <person name="Venter J.C."/>
            <person name="Vicario S."/>
            <person name="Vieira F.G."/>
            <person name="Vilella A.J."/>
            <person name="Villasante A."/>
            <person name="Walenz B."/>
            <person name="Wang J."/>
            <person name="Wasserman M."/>
            <person name="Watts T."/>
            <person name="Wilson D."/>
            <person name="Wilson R.K."/>
            <person name="Wing R.A."/>
            <person name="Wolfner M.F."/>
            <person name="Wong A."/>
            <person name="Wong G.K."/>
            <person name="Wu C.I."/>
            <person name="Wu G."/>
            <person name="Yamamoto D."/>
            <person name="Yang H.P."/>
            <person name="Yang S.P."/>
            <person name="Yorke J.A."/>
            <person name="Yoshida K."/>
            <person name="Zdobnov E."/>
            <person name="Zhang P."/>
            <person name="Zhang Y."/>
            <person name="Zimin A.V."/>
            <person name="Baldwin J."/>
            <person name="Abdouelleil A."/>
            <person name="Abdulkadir J."/>
            <person name="Abebe A."/>
            <person name="Abera B."/>
            <person name="Abreu J."/>
            <person name="Acer S.C."/>
            <person name="Aftuck L."/>
            <person name="Alexander A."/>
            <person name="An P."/>
            <person name="Anderson E."/>
            <person name="Anderson S."/>
            <person name="Arachi H."/>
            <person name="Azer M."/>
            <person name="Bachantsang P."/>
            <person name="Barry A."/>
            <person name="Bayul T."/>
            <person name="Berlin A."/>
            <person name="Bessette D."/>
            <person name="Bloom T."/>
            <person name="Blye J."/>
            <person name="Boguslavskiy L."/>
            <person name="Bonnet C."/>
            <person name="Boukhgalter B."/>
            <person name="Bourzgui I."/>
            <person name="Brown A."/>
            <person name="Cahill P."/>
            <person name="Channer S."/>
            <person name="Cheshatsang Y."/>
            <person name="Chuda L."/>
            <person name="Citroen M."/>
            <person name="Collymore A."/>
            <person name="Cooke P."/>
            <person name="Costello M."/>
            <person name="D'Aco K."/>
            <person name="Daza R."/>
            <person name="De Haan G."/>
            <person name="DeGray S."/>
            <person name="DeMaso C."/>
            <person name="Dhargay N."/>
            <person name="Dooley K."/>
            <person name="Dooley E."/>
            <person name="Doricent M."/>
            <person name="Dorje P."/>
            <person name="Dorjee K."/>
            <person name="Dupes A."/>
            <person name="Elong R."/>
            <person name="Falk J."/>
            <person name="Farina A."/>
            <person name="Faro S."/>
            <person name="Ferguson D."/>
            <person name="Fisher S."/>
            <person name="Foley C.D."/>
            <person name="Franke A."/>
            <person name="Friedrich D."/>
            <person name="Gadbois L."/>
            <person name="Gearin G."/>
            <person name="Gearin C.R."/>
            <person name="Giannoukos G."/>
            <person name="Goode T."/>
            <person name="Graham J."/>
            <person name="Grandbois E."/>
            <person name="Grewal S."/>
            <person name="Gyaltsen K."/>
            <person name="Hafez N."/>
            <person name="Hagos B."/>
            <person name="Hall J."/>
            <person name="Henson C."/>
            <person name="Hollinger A."/>
            <person name="Honan T."/>
            <person name="Huard M.D."/>
            <person name="Hughes L."/>
            <person name="Hurhula B."/>
            <person name="Husby M.E."/>
            <person name="Kamat A."/>
            <person name="Kanga B."/>
            <person name="Kashin S."/>
            <person name="Khazanovich D."/>
            <person name="Kisner P."/>
            <person name="Lance K."/>
            <person name="Lara M."/>
            <person name="Lee W."/>
            <person name="Lennon N."/>
            <person name="Letendre F."/>
            <person name="LeVine R."/>
            <person name="Lipovsky A."/>
            <person name="Liu X."/>
            <person name="Liu J."/>
            <person name="Liu S."/>
            <person name="Lokyitsang T."/>
            <person name="Lokyitsang Y."/>
            <person name="Lubonja R."/>
            <person name="Lui A."/>
            <person name="MacDonald P."/>
            <person name="Magnisalis V."/>
            <person name="Maru K."/>
            <person name="Matthews C."/>
            <person name="McCusker W."/>
            <person name="McDonough S."/>
            <person name="Mehta T."/>
            <person name="Meldrim J."/>
            <person name="Meneus L."/>
            <person name="Mihai O."/>
            <person name="Mihalev A."/>
            <person name="Mihova T."/>
            <person name="Mittelman R."/>
            <person name="Mlenga V."/>
            <person name="Montmayeur A."/>
            <person name="Mulrain L."/>
            <person name="Navidi A."/>
            <person name="Naylor J."/>
            <person name="Negash T."/>
            <person name="Nguyen T."/>
            <person name="Nguyen N."/>
            <person name="Nicol R."/>
            <person name="Norbu C."/>
            <person name="Norbu N."/>
            <person name="Novod N."/>
            <person name="O'Neill B."/>
            <person name="Osman S."/>
            <person name="Markiewicz E."/>
            <person name="Oyono O.L."/>
            <person name="Patti C."/>
            <person name="Phunkhang P."/>
            <person name="Pierre F."/>
            <person name="Priest M."/>
            <person name="Raghuraman S."/>
            <person name="Rege F."/>
            <person name="Reyes R."/>
            <person name="Rise C."/>
            <person name="Rogov P."/>
            <person name="Ross K."/>
            <person name="Ryan E."/>
            <person name="Settipalli S."/>
            <person name="Shea T."/>
            <person name="Sherpa N."/>
            <person name="Shi L."/>
            <person name="Shih D."/>
            <person name="Sparrow T."/>
            <person name="Spaulding J."/>
            <person name="Stalker J."/>
            <person name="Stange-Thomann N."/>
            <person name="Stavropoulos S."/>
            <person name="Stone C."/>
            <person name="Strader C."/>
            <person name="Tesfaye S."/>
            <person name="Thomson T."/>
            <person name="Thoulutsang Y."/>
            <person name="Thoulutsang D."/>
            <person name="Topham K."/>
            <person name="Topping I."/>
            <person name="Tsamla T."/>
            <person name="Vassiliev H."/>
            <person name="Vo A."/>
            <person name="Wangchuk T."/>
            <person name="Wangdi T."/>
            <person name="Weiand M."/>
            <person name="Wilkinson J."/>
            <person name="Wilson A."/>
            <person name="Yadav S."/>
            <person name="Young G."/>
            <person name="Yu Q."/>
            <person name="Zembek L."/>
            <person name="Zhong D."/>
            <person name="Zimmer A."/>
            <person name="Zwirko Z."/>
            <person name="Jaffe D.B."/>
            <person name="Alvarez P."/>
            <person name="Brockman W."/>
            <person name="Butler J."/>
            <person name="Chin C."/>
            <person name="Gnerre S."/>
            <person name="Grabherr M."/>
            <person name="Kleber M."/>
            <person name="Mauceli E."/>
            <person name="MacCallum I."/>
        </authorList>
    </citation>
    <scope>NUCLEOTIDE SEQUENCE [LARGE SCALE GENOMIC DNA]</scope>
    <source>
        <strain evidence="4">Tucson 15081-1352.22</strain>
    </source>
</reference>
<feature type="compositionally biased region" description="Basic and acidic residues" evidence="1">
    <location>
        <begin position="270"/>
        <end position="292"/>
    </location>
</feature>
<feature type="region of interest" description="Disordered" evidence="1">
    <location>
        <begin position="378"/>
        <end position="399"/>
    </location>
</feature>
<proteinExistence type="predicted"/>
<organism evidence="3 4">
    <name type="scientific">Drosophila mojavensis</name>
    <name type="common">Fruit fly</name>
    <dbReference type="NCBI Taxonomy" id="7230"/>
    <lineage>
        <taxon>Eukaryota</taxon>
        <taxon>Metazoa</taxon>
        <taxon>Ecdysozoa</taxon>
        <taxon>Arthropoda</taxon>
        <taxon>Hexapoda</taxon>
        <taxon>Insecta</taxon>
        <taxon>Pterygota</taxon>
        <taxon>Neoptera</taxon>
        <taxon>Endopterygota</taxon>
        <taxon>Diptera</taxon>
        <taxon>Brachycera</taxon>
        <taxon>Muscomorpha</taxon>
        <taxon>Ephydroidea</taxon>
        <taxon>Drosophilidae</taxon>
        <taxon>Drosophila</taxon>
    </lineage>
</organism>
<feature type="region of interest" description="Disordered" evidence="1">
    <location>
        <begin position="224"/>
        <end position="243"/>
    </location>
</feature>
<feature type="chain" id="PRO_5006456814" evidence="2">
    <location>
        <begin position="30"/>
        <end position="521"/>
    </location>
</feature>